<proteinExistence type="predicted"/>
<accession>A0ABS1DGS2</accession>
<name>A0ABS1DGS2_9PROT</name>
<evidence type="ECO:0000256" key="2">
    <source>
        <dbReference type="SAM" id="Phobius"/>
    </source>
</evidence>
<dbReference type="Proteomes" id="UP001296873">
    <property type="component" value="Unassembled WGS sequence"/>
</dbReference>
<keyword evidence="2" id="KW-0812">Transmembrane</keyword>
<evidence type="ECO:0008006" key="5">
    <source>
        <dbReference type="Google" id="ProtNLM"/>
    </source>
</evidence>
<gene>
    <name evidence="3" type="ORF">CKO28_13895</name>
</gene>
<dbReference type="PANTHER" id="PTHR30105">
    <property type="entry name" value="UNCHARACTERIZED YIBQ-RELATED"/>
    <property type="match status" value="1"/>
</dbReference>
<dbReference type="RefSeq" id="WP_200341455.1">
    <property type="nucleotide sequence ID" value="NZ_NRRL01000039.1"/>
</dbReference>
<organism evidence="3 4">
    <name type="scientific">Rhodovibrio sodomensis</name>
    <dbReference type="NCBI Taxonomy" id="1088"/>
    <lineage>
        <taxon>Bacteria</taxon>
        <taxon>Pseudomonadati</taxon>
        <taxon>Pseudomonadota</taxon>
        <taxon>Alphaproteobacteria</taxon>
        <taxon>Rhodospirillales</taxon>
        <taxon>Rhodovibrionaceae</taxon>
        <taxon>Rhodovibrio</taxon>
    </lineage>
</organism>
<dbReference type="PANTHER" id="PTHR30105:SF2">
    <property type="entry name" value="DIVERGENT POLYSACCHARIDE DEACETYLASE SUPERFAMILY"/>
    <property type="match status" value="1"/>
</dbReference>
<evidence type="ECO:0000313" key="4">
    <source>
        <dbReference type="Proteomes" id="UP001296873"/>
    </source>
</evidence>
<evidence type="ECO:0000256" key="1">
    <source>
        <dbReference type="SAM" id="MobiDB-lite"/>
    </source>
</evidence>
<keyword evidence="2" id="KW-1133">Transmembrane helix</keyword>
<reference evidence="3 4" key="1">
    <citation type="journal article" date="2020" name="Microorganisms">
        <title>Osmotic Adaptation and Compatible Solute Biosynthesis of Phototrophic Bacteria as Revealed from Genome Analyses.</title>
        <authorList>
            <person name="Imhoff J.F."/>
            <person name="Rahn T."/>
            <person name="Kunzel S."/>
            <person name="Keller A."/>
            <person name="Neulinger S.C."/>
        </authorList>
    </citation>
    <scope>NUCLEOTIDE SEQUENCE [LARGE SCALE GENOMIC DNA]</scope>
    <source>
        <strain evidence="3 4">DSM 9895</strain>
    </source>
</reference>
<dbReference type="Gene3D" id="3.20.20.370">
    <property type="entry name" value="Glycoside hydrolase/deacetylase"/>
    <property type="match status" value="1"/>
</dbReference>
<feature type="region of interest" description="Disordered" evidence="1">
    <location>
        <begin position="58"/>
        <end position="123"/>
    </location>
</feature>
<dbReference type="SUPFAM" id="SSF88713">
    <property type="entry name" value="Glycoside hydrolase/deacetylase"/>
    <property type="match status" value="1"/>
</dbReference>
<sequence>MSETSRARQRAMARQARKVGPIGYTTRQLIAGALGVFVAGAAIGTTAGLLLGGGSEPAQVAERTAPDVQTPTPNVQTGSDLDRQEPNSLAKVPTSGYAQAPEPAEAAPDGTAAEAAPASAAPAMPGDLTHALEITDRIVDDGRRQAAAAPPPAEPAGLPAWRRNAAAYPAPGPGVAKIAVVIDDLGLNRPNARATVALPGPLTLAFMTYAPNPGELTRAARQAGHELLVHMPMQPSDDTTDPGPKVLHGELDRSELLARLDWGLSRFDGYVGINNHMGSAFTRDAEGMRTVLAELKRRGLMFLDSRTIAGSVAGPLAAEMGVAHATRDVFLDNNRDVAAIRAQLAKAERIARETGSAIAIGHPYDETIQALRAWLPTLRDKDIALVPVSALVQDGSPDVAQLPEGGG</sequence>
<feature type="compositionally biased region" description="Polar residues" evidence="1">
    <location>
        <begin position="67"/>
        <end position="79"/>
    </location>
</feature>
<feature type="compositionally biased region" description="Low complexity" evidence="1">
    <location>
        <begin position="98"/>
        <end position="123"/>
    </location>
</feature>
<feature type="transmembrane region" description="Helical" evidence="2">
    <location>
        <begin position="29"/>
        <end position="51"/>
    </location>
</feature>
<keyword evidence="4" id="KW-1185">Reference proteome</keyword>
<dbReference type="InterPro" id="IPR011330">
    <property type="entry name" value="Glyco_hydro/deAcase_b/a-brl"/>
</dbReference>
<keyword evidence="2" id="KW-0472">Membrane</keyword>
<comment type="caution">
    <text evidence="3">The sequence shown here is derived from an EMBL/GenBank/DDBJ whole genome shotgun (WGS) entry which is preliminary data.</text>
</comment>
<dbReference type="Pfam" id="PF04748">
    <property type="entry name" value="Polysacc_deac_2"/>
    <property type="match status" value="1"/>
</dbReference>
<dbReference type="CDD" id="cd10936">
    <property type="entry name" value="CE4_DAC2"/>
    <property type="match status" value="1"/>
</dbReference>
<dbReference type="EMBL" id="NRRL01000039">
    <property type="protein sequence ID" value="MBK1669127.1"/>
    <property type="molecule type" value="Genomic_DNA"/>
</dbReference>
<dbReference type="InterPro" id="IPR006837">
    <property type="entry name" value="Divergent_DAC"/>
</dbReference>
<protein>
    <recommendedName>
        <fullName evidence="5">Divergent polysaccharide deacetylase family protein</fullName>
    </recommendedName>
</protein>
<evidence type="ECO:0000313" key="3">
    <source>
        <dbReference type="EMBL" id="MBK1669127.1"/>
    </source>
</evidence>